<feature type="domain" description="Peptidase S1" evidence="3">
    <location>
        <begin position="46"/>
        <end position="187"/>
    </location>
</feature>
<organism evidence="4 5">
    <name type="scientific">Etheostoma spectabile</name>
    <name type="common">orangethroat darter</name>
    <dbReference type="NCBI Taxonomy" id="54343"/>
    <lineage>
        <taxon>Eukaryota</taxon>
        <taxon>Metazoa</taxon>
        <taxon>Chordata</taxon>
        <taxon>Craniata</taxon>
        <taxon>Vertebrata</taxon>
        <taxon>Euteleostomi</taxon>
        <taxon>Actinopterygii</taxon>
        <taxon>Neopterygii</taxon>
        <taxon>Teleostei</taxon>
        <taxon>Neoteleostei</taxon>
        <taxon>Acanthomorphata</taxon>
        <taxon>Eupercaria</taxon>
        <taxon>Perciformes</taxon>
        <taxon>Percoidei</taxon>
        <taxon>Percidae</taxon>
        <taxon>Etheostomatinae</taxon>
        <taxon>Etheostoma</taxon>
    </lineage>
</organism>
<sequence>SCLWPCTAQQQDRRRRRRPPRGLALAGQSTQQQRTLLRRLPDQQPLILNPNYNSDTMDNDIALLLLSYPVTFTNYIRPVCLAPADGTYPAGTTCWVTGWGTISSSGAPLPFPQRLQEVSVPVVSNAQCNSAYGSITSNMICAGLAAGGKDSCQIGVVSFGIGCAEPNVPGVYARVSQYNSWITRTTSGSAHVVSRSAPLLLSFVPILLSLVLV</sequence>
<dbReference type="Proteomes" id="UP000327493">
    <property type="component" value="Chromosome 15"/>
</dbReference>
<evidence type="ECO:0000256" key="2">
    <source>
        <dbReference type="SAM" id="MobiDB-lite"/>
    </source>
</evidence>
<dbReference type="InterPro" id="IPR043504">
    <property type="entry name" value="Peptidase_S1_PA_chymotrypsin"/>
</dbReference>
<feature type="region of interest" description="Disordered" evidence="2">
    <location>
        <begin position="8"/>
        <end position="32"/>
    </location>
</feature>
<proteinExistence type="predicted"/>
<evidence type="ECO:0000259" key="3">
    <source>
        <dbReference type="PROSITE" id="PS50240"/>
    </source>
</evidence>
<keyword evidence="1" id="KW-1015">Disulfide bond</keyword>
<comment type="caution">
    <text evidence="4">The sequence shown here is derived from an EMBL/GenBank/DDBJ whole genome shotgun (WGS) entry which is preliminary data.</text>
</comment>
<dbReference type="GO" id="GO:0004252">
    <property type="term" value="F:serine-type endopeptidase activity"/>
    <property type="evidence" value="ECO:0007669"/>
    <property type="project" value="InterPro"/>
</dbReference>
<dbReference type="SUPFAM" id="SSF50494">
    <property type="entry name" value="Trypsin-like serine proteases"/>
    <property type="match status" value="1"/>
</dbReference>
<dbReference type="SMART" id="SM00020">
    <property type="entry name" value="Tryp_SPc"/>
    <property type="match status" value="1"/>
</dbReference>
<protein>
    <recommendedName>
        <fullName evidence="3">Peptidase S1 domain-containing protein</fullName>
    </recommendedName>
</protein>
<keyword evidence="5" id="KW-1185">Reference proteome</keyword>
<dbReference type="PROSITE" id="PS50240">
    <property type="entry name" value="TRYPSIN_DOM"/>
    <property type="match status" value="1"/>
</dbReference>
<dbReference type="InterPro" id="IPR001254">
    <property type="entry name" value="Trypsin_dom"/>
</dbReference>
<evidence type="ECO:0000256" key="1">
    <source>
        <dbReference type="ARBA" id="ARBA00023157"/>
    </source>
</evidence>
<gene>
    <name evidence="4" type="ORF">FQN60_004423</name>
</gene>
<dbReference type="CDD" id="cd00190">
    <property type="entry name" value="Tryp_SPc"/>
    <property type="match status" value="1"/>
</dbReference>
<accession>A0A5J5CX45</accession>
<dbReference type="AlphaFoldDB" id="A0A5J5CX45"/>
<reference evidence="4 5" key="1">
    <citation type="submission" date="2019-08" db="EMBL/GenBank/DDBJ databases">
        <title>A chromosome-level genome assembly, high-density linkage maps, and genome scans reveal the genomic architecture of hybrid incompatibilities underlying speciation via character displacement in darters (Percidae: Etheostominae).</title>
        <authorList>
            <person name="Moran R.L."/>
            <person name="Catchen J.M."/>
            <person name="Fuller R.C."/>
        </authorList>
    </citation>
    <scope>NUCLEOTIDE SEQUENCE [LARGE SCALE GENOMIC DNA]</scope>
    <source>
        <strain evidence="4">EspeVRDwgs_2016</strain>
        <tissue evidence="4">Muscle</tissue>
    </source>
</reference>
<dbReference type="GO" id="GO:0006508">
    <property type="term" value="P:proteolysis"/>
    <property type="evidence" value="ECO:0007669"/>
    <property type="project" value="InterPro"/>
</dbReference>
<dbReference type="Gene3D" id="2.40.10.10">
    <property type="entry name" value="Trypsin-like serine proteases"/>
    <property type="match status" value="3"/>
</dbReference>
<dbReference type="EMBL" id="VOFY01000015">
    <property type="protein sequence ID" value="KAA8585729.1"/>
    <property type="molecule type" value="Genomic_DNA"/>
</dbReference>
<name>A0A5J5CX45_9PERO</name>
<evidence type="ECO:0000313" key="5">
    <source>
        <dbReference type="Proteomes" id="UP000327493"/>
    </source>
</evidence>
<evidence type="ECO:0000313" key="4">
    <source>
        <dbReference type="EMBL" id="KAA8585729.1"/>
    </source>
</evidence>
<dbReference type="InterPro" id="IPR009003">
    <property type="entry name" value="Peptidase_S1_PA"/>
</dbReference>
<dbReference type="PANTHER" id="PTHR24252:SF7">
    <property type="entry name" value="HYALIN"/>
    <property type="match status" value="1"/>
</dbReference>
<feature type="non-terminal residue" evidence="4">
    <location>
        <position position="1"/>
    </location>
</feature>
<dbReference type="Pfam" id="PF00089">
    <property type="entry name" value="Trypsin"/>
    <property type="match status" value="1"/>
</dbReference>
<dbReference type="PANTHER" id="PTHR24252">
    <property type="entry name" value="ACROSIN-RELATED"/>
    <property type="match status" value="1"/>
</dbReference>